<dbReference type="AlphaFoldDB" id="A0A9X2WGL1"/>
<gene>
    <name evidence="1" type="ORF">NYR02_13200</name>
</gene>
<keyword evidence="2" id="KW-1185">Reference proteome</keyword>
<reference evidence="1" key="1">
    <citation type="journal article" date="2022" name="Front. Microbiol.">
        <title>Genome-based taxonomic rearrangement of Oceanobacter-related bacteria including the description of Thalassolituus hydrocarbonoclasticus sp. nov. and Thalassolituus pacificus sp. nov. and emended description of the genus Thalassolituus.</title>
        <authorList>
            <person name="Dong C."/>
            <person name="Wei L."/>
            <person name="Wang J."/>
            <person name="Lai Q."/>
            <person name="Huang Z."/>
            <person name="Shao Z."/>
        </authorList>
    </citation>
    <scope>NUCLEOTIDE SEQUENCE</scope>
    <source>
        <strain evidence="1">59MF3M-4</strain>
    </source>
</reference>
<dbReference type="Proteomes" id="UP001147830">
    <property type="component" value="Unassembled WGS sequence"/>
</dbReference>
<protein>
    <submittedName>
        <fullName evidence="1">Uncharacterized protein</fullName>
    </submittedName>
</protein>
<organism evidence="1 2">
    <name type="scientific">Thalassolituus pacificus</name>
    <dbReference type="NCBI Taxonomy" id="2975440"/>
    <lineage>
        <taxon>Bacteria</taxon>
        <taxon>Pseudomonadati</taxon>
        <taxon>Pseudomonadota</taxon>
        <taxon>Gammaproteobacteria</taxon>
        <taxon>Oceanospirillales</taxon>
        <taxon>Oceanospirillaceae</taxon>
        <taxon>Thalassolituus</taxon>
    </lineage>
</organism>
<comment type="caution">
    <text evidence="1">The sequence shown here is derived from an EMBL/GenBank/DDBJ whole genome shotgun (WGS) entry which is preliminary data.</text>
</comment>
<evidence type="ECO:0000313" key="2">
    <source>
        <dbReference type="Proteomes" id="UP001147830"/>
    </source>
</evidence>
<proteinExistence type="predicted"/>
<reference evidence="1" key="2">
    <citation type="submission" date="2022-08" db="EMBL/GenBank/DDBJ databases">
        <authorList>
            <person name="Dong C."/>
        </authorList>
    </citation>
    <scope>NUCLEOTIDE SEQUENCE</scope>
    <source>
        <strain evidence="1">59MF3M-4</strain>
    </source>
</reference>
<dbReference type="RefSeq" id="WP_260976833.1">
    <property type="nucleotide sequence ID" value="NZ_JAOANI010000020.1"/>
</dbReference>
<sequence>MFLQIQTVLQTQRQKLVFREFAIHPARDLITKLFYPLVNQRPVIFIVPIHSYHSPLNLIGGENINRSVSLIGQEKIKTIGTDNDQQHDNRHKGDHKQLGRRVQATGLRIVAASKHREKSTVKRLLQFVYKFFLSTLKFYTEVVDISVHILLRTLLNAVNTPPGKNRVFFTQRKKVKKSLFFKAWRGLRRDHKKIL</sequence>
<evidence type="ECO:0000313" key="1">
    <source>
        <dbReference type="EMBL" id="MCT7359970.1"/>
    </source>
</evidence>
<name>A0A9X2WGL1_9GAMM</name>
<dbReference type="EMBL" id="JAOANI010000020">
    <property type="protein sequence ID" value="MCT7359970.1"/>
    <property type="molecule type" value="Genomic_DNA"/>
</dbReference>
<accession>A0A9X2WGL1</accession>